<keyword evidence="2" id="KW-1185">Reference proteome</keyword>
<dbReference type="KEGG" id="pox:MB84_31625"/>
<sequence length="116" mass="13250">MTKIQIQVTFFFFLSKCVGNLIVKIAVFRTIDIVKMLCSAVFIDVRRLEAFQTGSKPLEVRQLLAWRHFVELTNFTVGATQILVAVGFSTPCRGLEIGDFRALRKINIQLQILKIF</sequence>
<proteinExistence type="predicted"/>
<dbReference type="AlphaFoldDB" id="A0A192B1N7"/>
<evidence type="ECO:0000313" key="1">
    <source>
        <dbReference type="EMBL" id="ANJ87249.1"/>
    </source>
</evidence>
<evidence type="ECO:0000313" key="2">
    <source>
        <dbReference type="Proteomes" id="UP000035050"/>
    </source>
</evidence>
<organism evidence="1 2">
    <name type="scientific">Pandoraea oxalativorans</name>
    <dbReference type="NCBI Taxonomy" id="573737"/>
    <lineage>
        <taxon>Bacteria</taxon>
        <taxon>Pseudomonadati</taxon>
        <taxon>Pseudomonadota</taxon>
        <taxon>Betaproteobacteria</taxon>
        <taxon>Burkholderiales</taxon>
        <taxon>Burkholderiaceae</taxon>
        <taxon>Pandoraea</taxon>
    </lineage>
</organism>
<accession>A0A192B1N7</accession>
<keyword evidence="1" id="KW-0614">Plasmid</keyword>
<name>A0A192B1N7_9BURK</name>
<geneLocation type="plasmid" evidence="1 2">
    <name>pPO70-3</name>
</geneLocation>
<gene>
    <name evidence="1" type="ORF">MB84_31625</name>
</gene>
<dbReference type="Proteomes" id="UP000035050">
    <property type="component" value="Plasmid pPO70-3"/>
</dbReference>
<reference evidence="1" key="1">
    <citation type="submission" date="2016-06" db="EMBL/GenBank/DDBJ databases">
        <title>Pandoraea oxalativorans DSM 23570 Genome Sequencing.</title>
        <authorList>
            <person name="Ee R."/>
            <person name="Lim Y.-L."/>
            <person name="Yong D."/>
            <person name="Yin W.-F."/>
            <person name="Chan K.-G."/>
        </authorList>
    </citation>
    <scope>NUCLEOTIDE SEQUENCE</scope>
    <source>
        <strain evidence="1">DSM 23570</strain>
        <plasmid evidence="1">pPO70-3</plasmid>
    </source>
</reference>
<protein>
    <submittedName>
        <fullName evidence="1">Uncharacterized protein</fullName>
    </submittedName>
</protein>
<dbReference type="EMBL" id="CP011520">
    <property type="protein sequence ID" value="ANJ87249.1"/>
    <property type="molecule type" value="Genomic_DNA"/>
</dbReference>